<dbReference type="Pfam" id="PF10970">
    <property type="entry name" value="GerPE"/>
    <property type="match status" value="1"/>
</dbReference>
<reference evidence="1 2" key="1">
    <citation type="journal article" date="2023" name="Antonie Van Leeuwenhoek">
        <title>Unveiling the genomic potential of a novel thermostable glycoside hydrolases producing Neobacillus sedimentimangrovi UE25.</title>
        <authorList>
            <person name="Ejaz U."/>
            <person name="Saleem F."/>
            <person name="Rashid R."/>
            <person name="Hasan K.A."/>
            <person name="Syed M.N."/>
            <person name="Sohail M."/>
        </authorList>
    </citation>
    <scope>NUCLEOTIDE SEQUENCE [LARGE SCALE GENOMIC DNA]</scope>
    <source>
        <strain evidence="1 2">UE25</strain>
    </source>
</reference>
<sequence length="130" mass="15145">MFQRTSYVDNIHVKSISYSSIFQIGDSHYIYKLSRAIAVQREAEIFYDNEGEFSNYRVFTRPIHFEPIDEPISIQQHQLHPIIKVNNMNITGLSSSSMLNIGSSKHLSLEARVKHIRQIFPKENEHNTKP</sequence>
<organism evidence="1 2">
    <name type="scientific">Neobacillus sedimentimangrovi</name>
    <dbReference type="NCBI Taxonomy" id="2699460"/>
    <lineage>
        <taxon>Bacteria</taxon>
        <taxon>Bacillati</taxon>
        <taxon>Bacillota</taxon>
        <taxon>Bacilli</taxon>
        <taxon>Bacillales</taxon>
        <taxon>Bacillaceae</taxon>
        <taxon>Neobacillus</taxon>
    </lineage>
</organism>
<evidence type="ECO:0000313" key="1">
    <source>
        <dbReference type="EMBL" id="MCD4837792.1"/>
    </source>
</evidence>
<gene>
    <name evidence="1" type="ORF">LRS37_02630</name>
</gene>
<dbReference type="RefSeq" id="WP_038540310.1">
    <property type="nucleotide sequence ID" value="NZ_JAAFZF010000005.1"/>
</dbReference>
<proteinExistence type="predicted"/>
<protein>
    <submittedName>
        <fullName evidence="1">Spore germination protein GerPE</fullName>
    </submittedName>
</protein>
<evidence type="ECO:0000313" key="2">
    <source>
        <dbReference type="Proteomes" id="UP001162836"/>
    </source>
</evidence>
<name>A0ABS8QFB1_9BACI</name>
<keyword evidence="2" id="KW-1185">Reference proteome</keyword>
<dbReference type="EMBL" id="JAJODE010000004">
    <property type="protein sequence ID" value="MCD4837792.1"/>
    <property type="molecule type" value="Genomic_DNA"/>
</dbReference>
<accession>A0ABS8QFB1</accession>
<dbReference type="InterPro" id="IPR024496">
    <property type="entry name" value="Spore_germ_GerPE"/>
</dbReference>
<comment type="caution">
    <text evidence="1">The sequence shown here is derived from an EMBL/GenBank/DDBJ whole genome shotgun (WGS) entry which is preliminary data.</text>
</comment>
<dbReference type="Proteomes" id="UP001162836">
    <property type="component" value="Unassembled WGS sequence"/>
</dbReference>